<dbReference type="NCBIfam" id="TIGR00830">
    <property type="entry name" value="PTBA"/>
    <property type="match status" value="1"/>
</dbReference>
<evidence type="ECO:0000256" key="5">
    <source>
        <dbReference type="ARBA" id="ARBA00022683"/>
    </source>
</evidence>
<reference evidence="8 9" key="1">
    <citation type="submission" date="2024-03" db="EMBL/GenBank/DDBJ databases">
        <title>Human intestinal bacterial collection.</title>
        <authorList>
            <person name="Pauvert C."/>
            <person name="Hitch T.C.A."/>
            <person name="Clavel T."/>
        </authorList>
    </citation>
    <scope>NUCLEOTIDE SEQUENCE [LARGE SCALE GENOMIC DNA]</scope>
    <source>
        <strain evidence="8 9">CLA-SR-H021</strain>
    </source>
</reference>
<keyword evidence="6" id="KW-0418">Kinase</keyword>
<keyword evidence="4" id="KW-0808">Transferase</keyword>
<comment type="subcellular location">
    <subcellularLocation>
        <location evidence="1">Cytoplasm</location>
    </subcellularLocation>
</comment>
<evidence type="ECO:0000256" key="1">
    <source>
        <dbReference type="ARBA" id="ARBA00004496"/>
    </source>
</evidence>
<dbReference type="PROSITE" id="PS00371">
    <property type="entry name" value="PTS_EIIA_TYPE_1_HIS"/>
    <property type="match status" value="1"/>
</dbReference>
<accession>A0ABV1DF00</accession>
<organism evidence="8 9">
    <name type="scientific">Enterocloster hominis</name>
    <name type="common">ex Hitch et al. 2024</name>
    <dbReference type="NCBI Taxonomy" id="1917870"/>
    <lineage>
        <taxon>Bacteria</taxon>
        <taxon>Bacillati</taxon>
        <taxon>Bacillota</taxon>
        <taxon>Clostridia</taxon>
        <taxon>Lachnospirales</taxon>
        <taxon>Lachnospiraceae</taxon>
        <taxon>Enterocloster</taxon>
    </lineage>
</organism>
<dbReference type="RefSeq" id="WP_008716539.1">
    <property type="nucleotide sequence ID" value="NZ_JAJFDX010000001.1"/>
</dbReference>
<evidence type="ECO:0000313" key="9">
    <source>
        <dbReference type="Proteomes" id="UP001454086"/>
    </source>
</evidence>
<evidence type="ECO:0000256" key="4">
    <source>
        <dbReference type="ARBA" id="ARBA00022679"/>
    </source>
</evidence>
<dbReference type="PANTHER" id="PTHR45008">
    <property type="entry name" value="PTS SYSTEM GLUCOSE-SPECIFIC EIIA COMPONENT"/>
    <property type="match status" value="1"/>
</dbReference>
<dbReference type="InterPro" id="IPR011055">
    <property type="entry name" value="Dup_hybrid_motif"/>
</dbReference>
<name>A0ABV1DF00_9FIRM</name>
<sequence length="164" mass="17456">MFGSLKKLFGGEEKDGKVIAAPVSGKAVPMSQVNDPTFSQEILGKGTAIIPSEGRIVAPADGQVTMVFDTKHALSIQTDNGAELIIHIGLDTVQLKGQYFEAHVQAGDKVKKGDLLLDFDMDKIKAAGYDVITPVIVCNTPQFPKIECISGMDVKAGETAIIKL</sequence>
<feature type="domain" description="PTS EIIA type-1" evidence="7">
    <location>
        <begin position="35"/>
        <end position="139"/>
    </location>
</feature>
<dbReference type="SUPFAM" id="SSF51261">
    <property type="entry name" value="Duplicated hybrid motif"/>
    <property type="match status" value="1"/>
</dbReference>
<evidence type="ECO:0000256" key="2">
    <source>
        <dbReference type="ARBA" id="ARBA00022448"/>
    </source>
</evidence>
<keyword evidence="5" id="KW-0598">Phosphotransferase system</keyword>
<protein>
    <submittedName>
        <fullName evidence="8">PTS glucose transporter subunit IIA</fullName>
    </submittedName>
</protein>
<dbReference type="Proteomes" id="UP001454086">
    <property type="component" value="Unassembled WGS sequence"/>
</dbReference>
<evidence type="ECO:0000259" key="7">
    <source>
        <dbReference type="PROSITE" id="PS51093"/>
    </source>
</evidence>
<evidence type="ECO:0000256" key="3">
    <source>
        <dbReference type="ARBA" id="ARBA00022597"/>
    </source>
</evidence>
<comment type="caution">
    <text evidence="8">The sequence shown here is derived from an EMBL/GenBank/DDBJ whole genome shotgun (WGS) entry which is preliminary data.</text>
</comment>
<dbReference type="EMBL" id="JBBMFM010000239">
    <property type="protein sequence ID" value="MEQ2428930.1"/>
    <property type="molecule type" value="Genomic_DNA"/>
</dbReference>
<keyword evidence="9" id="KW-1185">Reference proteome</keyword>
<proteinExistence type="predicted"/>
<dbReference type="PANTHER" id="PTHR45008:SF1">
    <property type="entry name" value="PTS SYSTEM GLUCOSE-SPECIFIC EIIA COMPONENT"/>
    <property type="match status" value="1"/>
</dbReference>
<keyword evidence="2" id="KW-0813">Transport</keyword>
<dbReference type="Gene3D" id="2.70.70.10">
    <property type="entry name" value="Glucose Permease (Domain IIA)"/>
    <property type="match status" value="1"/>
</dbReference>
<dbReference type="InterPro" id="IPR050890">
    <property type="entry name" value="PTS_EIIA_component"/>
</dbReference>
<evidence type="ECO:0000313" key="8">
    <source>
        <dbReference type="EMBL" id="MEQ2428930.1"/>
    </source>
</evidence>
<keyword evidence="3 8" id="KW-0762">Sugar transport</keyword>
<dbReference type="PROSITE" id="PS51093">
    <property type="entry name" value="PTS_EIIA_TYPE_1"/>
    <property type="match status" value="1"/>
</dbReference>
<dbReference type="InterPro" id="IPR001127">
    <property type="entry name" value="PTS_EIIA_1_perm"/>
</dbReference>
<evidence type="ECO:0000256" key="6">
    <source>
        <dbReference type="ARBA" id="ARBA00022777"/>
    </source>
</evidence>
<gene>
    <name evidence="8" type="ORF">WMQ36_28605</name>
</gene>
<dbReference type="Pfam" id="PF00358">
    <property type="entry name" value="PTS_EIIA_1"/>
    <property type="match status" value="1"/>
</dbReference>